<organism evidence="1 2">
    <name type="scientific">Phormidium nigroviride PCC 7112</name>
    <dbReference type="NCBI Taxonomy" id="179408"/>
    <lineage>
        <taxon>Bacteria</taxon>
        <taxon>Bacillati</taxon>
        <taxon>Cyanobacteriota</taxon>
        <taxon>Cyanophyceae</taxon>
        <taxon>Oscillatoriophycideae</taxon>
        <taxon>Oscillatoriales</taxon>
        <taxon>Oscillatoriaceae</taxon>
        <taxon>Phormidium</taxon>
    </lineage>
</organism>
<name>K9VSD3_9CYAN</name>
<dbReference type="Proteomes" id="UP000010478">
    <property type="component" value="Plasmid pOSC7112.01"/>
</dbReference>
<dbReference type="EMBL" id="CP003615">
    <property type="protein sequence ID" value="AFZ10479.1"/>
    <property type="molecule type" value="Genomic_DNA"/>
</dbReference>
<evidence type="ECO:0000313" key="2">
    <source>
        <dbReference type="Proteomes" id="UP000010478"/>
    </source>
</evidence>
<dbReference type="AlphaFoldDB" id="K9VSD3"/>
<geneLocation type="plasmid" evidence="1 2">
    <name>pOSC7112.01</name>
</geneLocation>
<reference evidence="1 2" key="1">
    <citation type="submission" date="2012-05" db="EMBL/GenBank/DDBJ databases">
        <title>Finished plasmid 1 of genome of Oscillatoria sp. PCC 7112.</title>
        <authorList>
            <consortium name="US DOE Joint Genome Institute"/>
            <person name="Gugger M."/>
            <person name="Coursin T."/>
            <person name="Rippka R."/>
            <person name="Tandeau De Marsac N."/>
            <person name="Huntemann M."/>
            <person name="Wei C.-L."/>
            <person name="Han J."/>
            <person name="Detter J.C."/>
            <person name="Han C."/>
            <person name="Tapia R."/>
            <person name="Davenport K."/>
            <person name="Daligault H."/>
            <person name="Erkkila T."/>
            <person name="Gu W."/>
            <person name="Munk A.C.C."/>
            <person name="Teshima H."/>
            <person name="Xu Y."/>
            <person name="Chain P."/>
            <person name="Chen A."/>
            <person name="Krypides N."/>
            <person name="Mavromatis K."/>
            <person name="Markowitz V."/>
            <person name="Szeto E."/>
            <person name="Ivanova N."/>
            <person name="Mikhailova N."/>
            <person name="Ovchinnikova G."/>
            <person name="Pagani I."/>
            <person name="Pati A."/>
            <person name="Goodwin L."/>
            <person name="Peters L."/>
            <person name="Pitluck S."/>
            <person name="Woyke T."/>
            <person name="Kerfeld C."/>
        </authorList>
    </citation>
    <scope>NUCLEOTIDE SEQUENCE [LARGE SCALE GENOMIC DNA]</scope>
    <source>
        <strain evidence="1 2">PCC 7112</strain>
        <plasmid evidence="1 2">pOSC7112.01</plasmid>
    </source>
</reference>
<keyword evidence="2" id="KW-1185">Reference proteome</keyword>
<protein>
    <submittedName>
        <fullName evidence="1">Uncharacterized protein</fullName>
    </submittedName>
</protein>
<evidence type="ECO:0000313" key="1">
    <source>
        <dbReference type="EMBL" id="AFZ10479.1"/>
    </source>
</evidence>
<dbReference type="OrthoDB" id="581713at2"/>
<dbReference type="KEGG" id="oni:Osc7112_6315"/>
<accession>K9VSD3</accession>
<proteinExistence type="predicted"/>
<gene>
    <name evidence="1" type="ORF">Osc7112_6315</name>
</gene>
<sequence length="181" mass="20469">MISLKKRTIMLKFTWGLLTAFLVYLLSSLFTHPPAFSQPTRNADFPSACLPVGLGTLRTEFVTEVTDGRTQYRLFDAYLQGDAVPFSVLVSLQETQCSLLYSNPTNDFYPYSRTVKLPIARQIALGELRYSINKAGSIDKFRSTLQPNFGEPTWRFSEEELWAFKQVGITVPPLSKTSPKN</sequence>
<keyword evidence="1" id="KW-0614">Plasmid</keyword>
<dbReference type="HOGENOM" id="CLU_1641350_0_0_3"/>